<dbReference type="AlphaFoldDB" id="A0A1I6IFU9"/>
<gene>
    <name evidence="2" type="ORF">SAMN04488002_3780</name>
</gene>
<dbReference type="EMBL" id="FOYO01000004">
    <property type="protein sequence ID" value="SFR65519.1"/>
    <property type="molecule type" value="Genomic_DNA"/>
</dbReference>
<reference evidence="3" key="1">
    <citation type="submission" date="2016-10" db="EMBL/GenBank/DDBJ databases">
        <authorList>
            <person name="Varghese N."/>
            <person name="Submissions S."/>
        </authorList>
    </citation>
    <scope>NUCLEOTIDE SEQUENCE [LARGE SCALE GENOMIC DNA]</scope>
    <source>
        <strain evidence="3">DSM 26921</strain>
    </source>
</reference>
<dbReference type="InterPro" id="IPR028992">
    <property type="entry name" value="Hedgehog/Intein_dom"/>
</dbReference>
<name>A0A1I6IFU9_9RHOB</name>
<evidence type="ECO:0000313" key="2">
    <source>
        <dbReference type="EMBL" id="SFR65519.1"/>
    </source>
</evidence>
<keyword evidence="3" id="KW-1185">Reference proteome</keyword>
<dbReference type="RefSeq" id="WP_090220758.1">
    <property type="nucleotide sequence ID" value="NZ_FOYO01000004.1"/>
</dbReference>
<organism evidence="2 3">
    <name type="scientific">Litoreibacter janthinus</name>
    <dbReference type="NCBI Taxonomy" id="670154"/>
    <lineage>
        <taxon>Bacteria</taxon>
        <taxon>Pseudomonadati</taxon>
        <taxon>Pseudomonadota</taxon>
        <taxon>Alphaproteobacteria</taxon>
        <taxon>Rhodobacterales</taxon>
        <taxon>Roseobacteraceae</taxon>
        <taxon>Litoreibacter</taxon>
    </lineage>
</organism>
<dbReference type="Proteomes" id="UP000199658">
    <property type="component" value="Unassembled WGS sequence"/>
</dbReference>
<evidence type="ECO:0000259" key="1">
    <source>
        <dbReference type="Pfam" id="PF13403"/>
    </source>
</evidence>
<feature type="domain" description="Hedgehog/Intein (Hint)" evidence="1">
    <location>
        <begin position="165"/>
        <end position="306"/>
    </location>
</feature>
<dbReference type="InterPro" id="IPR036844">
    <property type="entry name" value="Hint_dom_sf"/>
</dbReference>
<dbReference type="OrthoDB" id="6305173at2"/>
<evidence type="ECO:0000313" key="3">
    <source>
        <dbReference type="Proteomes" id="UP000199658"/>
    </source>
</evidence>
<dbReference type="SUPFAM" id="SSF51294">
    <property type="entry name" value="Hedgehog/intein (Hint) domain"/>
    <property type="match status" value="1"/>
</dbReference>
<dbReference type="Pfam" id="PF13403">
    <property type="entry name" value="Hint_2"/>
    <property type="match status" value="1"/>
</dbReference>
<protein>
    <submittedName>
        <fullName evidence="2">Hint domain-containing protein</fullName>
    </submittedName>
</protein>
<proteinExistence type="predicted"/>
<sequence>MPTTFNVISLGNLASIDPTEGNTVAENASALVGQTFGSAGNALVNSIQSFSPSGSGFGGGNTTAYDMNNSAANETFSINGGAAQTFDGTSIYNATITYIDGTTATISAVIFQDTAGNTYLAPEFSANADQAALEAQAIRSVSLDSLVGNSYSGLTGTRETFNFVTCFTKGAQLATPTGQIAIEDLSKGDLLVTRDHGFQRIRWIGTAHRAALGKNTPIRIEKGALGLGLPVRDLIVSPQHRMLVSSNIAKRVAGAQEVLIPAKKLLGLPGIAYAEDMITVTYYHILMGRHEIVFAEGAPSESLLTGPMARQAIGSEALEEIQSLFPELLYSASNPARIIPKGQQMRELVSRHAKNTQPLLQA</sequence>
<dbReference type="STRING" id="670154.SAMN04488002_3780"/>
<accession>A0A1I6IFU9</accession>